<gene>
    <name evidence="2" type="ORF">FZD47_20295</name>
</gene>
<dbReference type="PANTHER" id="PTHR43377">
    <property type="entry name" value="BILIVERDIN REDUCTASE A"/>
    <property type="match status" value="1"/>
</dbReference>
<dbReference type="Proteomes" id="UP000323732">
    <property type="component" value="Unassembled WGS sequence"/>
</dbReference>
<feature type="domain" description="Gfo/Idh/MocA-like oxidoreductase N-terminal" evidence="1">
    <location>
        <begin position="12"/>
        <end position="125"/>
    </location>
</feature>
<dbReference type="GO" id="GO:0000166">
    <property type="term" value="F:nucleotide binding"/>
    <property type="evidence" value="ECO:0007669"/>
    <property type="project" value="InterPro"/>
</dbReference>
<evidence type="ECO:0000313" key="3">
    <source>
        <dbReference type="Proteomes" id="UP000323732"/>
    </source>
</evidence>
<dbReference type="SUPFAM" id="SSF51735">
    <property type="entry name" value="NAD(P)-binding Rossmann-fold domains"/>
    <property type="match status" value="1"/>
</dbReference>
<evidence type="ECO:0000313" key="2">
    <source>
        <dbReference type="EMBL" id="TYS60555.1"/>
    </source>
</evidence>
<organism evidence="2 3">
    <name type="scientific">Bacillus infantis</name>
    <dbReference type="NCBI Taxonomy" id="324767"/>
    <lineage>
        <taxon>Bacteria</taxon>
        <taxon>Bacillati</taxon>
        <taxon>Bacillota</taxon>
        <taxon>Bacilli</taxon>
        <taxon>Bacillales</taxon>
        <taxon>Bacillaceae</taxon>
        <taxon>Bacillus</taxon>
    </lineage>
</organism>
<dbReference type="EMBL" id="VTES01000006">
    <property type="protein sequence ID" value="TYS60555.1"/>
    <property type="molecule type" value="Genomic_DNA"/>
</dbReference>
<dbReference type="Gene3D" id="3.40.50.720">
    <property type="entry name" value="NAD(P)-binding Rossmann-like Domain"/>
    <property type="match status" value="1"/>
</dbReference>
<dbReference type="PANTHER" id="PTHR43377:SF1">
    <property type="entry name" value="BILIVERDIN REDUCTASE A"/>
    <property type="match status" value="1"/>
</dbReference>
<accession>A0A5D4SA90</accession>
<reference evidence="2 3" key="1">
    <citation type="submission" date="2019-08" db="EMBL/GenBank/DDBJ databases">
        <title>Bacillus genomes from the desert of Cuatro Cienegas, Coahuila.</title>
        <authorList>
            <person name="Olmedo-Alvarez G."/>
        </authorList>
    </citation>
    <scope>NUCLEOTIDE SEQUENCE [LARGE SCALE GENOMIC DNA]</scope>
    <source>
        <strain evidence="2 3">CH37_1T</strain>
    </source>
</reference>
<dbReference type="InterPro" id="IPR000683">
    <property type="entry name" value="Gfo/Idh/MocA-like_OxRdtase_N"/>
</dbReference>
<dbReference type="InterPro" id="IPR051450">
    <property type="entry name" value="Gfo/Idh/MocA_Oxidoreductases"/>
</dbReference>
<sequence>MTDSILKGSSDLKIAIVGGGHAARFHLMAYASLKYKINFEISVLVEPDEINAKKWFKLYKKLFHSESPTWYKNISEIPTLEDYIVDICSPNNTHLNFIKQCTWKRCKNYIVEKPAFTNSEELNDYKLMKGIKVFLQENYIYSPVLSTIKNLMATYGLSISTVEMNFSKNRTIDSANRRGFNSGVPPHVFMIEIPHTLSIAYYLLGYGKVISAESKDMIVHNERLLNHGEGLITLEHESAHSFHYSSLTQTCRERTIILKGKDKNGDNILIRGNFANSHDDLLGIIEFKIHDQTIEYIEVDDNSLALSLENILYAFKDNKDLDVNSDFIIKTSEILFDSINKTTNKLSV</sequence>
<dbReference type="Pfam" id="PF01408">
    <property type="entry name" value="GFO_IDH_MocA"/>
    <property type="match status" value="1"/>
</dbReference>
<name>A0A5D4SA90_9BACI</name>
<protein>
    <submittedName>
        <fullName evidence="2">Gfo/Idh/MocA family oxidoreductase</fullName>
    </submittedName>
</protein>
<dbReference type="AlphaFoldDB" id="A0A5D4SA90"/>
<evidence type="ECO:0000259" key="1">
    <source>
        <dbReference type="Pfam" id="PF01408"/>
    </source>
</evidence>
<comment type="caution">
    <text evidence="2">The sequence shown here is derived from an EMBL/GenBank/DDBJ whole genome shotgun (WGS) entry which is preliminary data.</text>
</comment>
<dbReference type="InterPro" id="IPR036291">
    <property type="entry name" value="NAD(P)-bd_dom_sf"/>
</dbReference>
<dbReference type="Gene3D" id="3.30.360.10">
    <property type="entry name" value="Dihydrodipicolinate Reductase, domain 2"/>
    <property type="match status" value="1"/>
</dbReference>
<proteinExistence type="predicted"/>